<dbReference type="CDD" id="cd14014">
    <property type="entry name" value="STKc_PknB_like"/>
    <property type="match status" value="1"/>
</dbReference>
<keyword evidence="8" id="KW-1185">Reference proteome</keyword>
<gene>
    <name evidence="7" type="ORF">PHYSODRAFT_304660</name>
</gene>
<dbReference type="Pfam" id="PF00069">
    <property type="entry name" value="Pkinase"/>
    <property type="match status" value="1"/>
</dbReference>
<dbReference type="InParanoid" id="G5A217"/>
<dbReference type="KEGG" id="psoj:PHYSODRAFT_304660"/>
<dbReference type="PROSITE" id="PS00108">
    <property type="entry name" value="PROTEIN_KINASE_ST"/>
    <property type="match status" value="1"/>
</dbReference>
<evidence type="ECO:0000256" key="4">
    <source>
        <dbReference type="ARBA" id="ARBA00022777"/>
    </source>
</evidence>
<dbReference type="GO" id="GO:0005634">
    <property type="term" value="C:nucleus"/>
    <property type="evidence" value="ECO:0007669"/>
    <property type="project" value="TreeGrafter"/>
</dbReference>
<dbReference type="SMR" id="G5A217"/>
<dbReference type="GO" id="GO:0005524">
    <property type="term" value="F:ATP binding"/>
    <property type="evidence" value="ECO:0007669"/>
    <property type="project" value="UniProtKB-KW"/>
</dbReference>
<dbReference type="GO" id="GO:0004674">
    <property type="term" value="F:protein serine/threonine kinase activity"/>
    <property type="evidence" value="ECO:0007669"/>
    <property type="project" value="UniProtKB-KW"/>
</dbReference>
<evidence type="ECO:0000313" key="7">
    <source>
        <dbReference type="EMBL" id="EGZ10965.1"/>
    </source>
</evidence>
<dbReference type="GeneID" id="20642444"/>
<dbReference type="PROSITE" id="PS50011">
    <property type="entry name" value="PROTEIN_KINASE_DOM"/>
    <property type="match status" value="1"/>
</dbReference>
<evidence type="ECO:0000259" key="6">
    <source>
        <dbReference type="PROSITE" id="PS50011"/>
    </source>
</evidence>
<name>G5A217_PHYSP</name>
<dbReference type="PANTHER" id="PTHR22974:SF23">
    <property type="entry name" value="TOUSLED-LIKE KINASE, ISOFORM G"/>
    <property type="match status" value="1"/>
</dbReference>
<keyword evidence="5" id="KW-0067">ATP-binding</keyword>
<dbReference type="AlphaFoldDB" id="G5A217"/>
<dbReference type="PANTHER" id="PTHR22974">
    <property type="entry name" value="MIXED LINEAGE PROTEIN KINASE"/>
    <property type="match status" value="1"/>
</dbReference>
<dbReference type="OMA" id="QQYTAFT"/>
<dbReference type="GO" id="GO:0035556">
    <property type="term" value="P:intracellular signal transduction"/>
    <property type="evidence" value="ECO:0007669"/>
    <property type="project" value="TreeGrafter"/>
</dbReference>
<dbReference type="InterPro" id="IPR011009">
    <property type="entry name" value="Kinase-like_dom_sf"/>
</dbReference>
<evidence type="ECO:0000256" key="3">
    <source>
        <dbReference type="ARBA" id="ARBA00022741"/>
    </source>
</evidence>
<sequence>MFGGFSASSSGANDRVQFVAGNYSGAAQDSDDEMFCDEPNVVLTRSSPTPNLLAVAPVARVAEVKQEAAVAPYDGAMVDVEYSTTVKTVAVPAAAAADAAAGGFSSISDRFPLSKVGKVSCGMTKQVFCTPQEPKLQAAAPIPMSRLLNATPEMTQVDQMTVLVEDGTVDDNTIKAEPEGGSSSTATTTFVAGTNHVQQQQMLLMSDVYRYQAMDVEENEMEQLRWNIQEQVFQRYFQQGQKYEEWGKLEEQDSRVFFIPGGRRENILAEKRFHDNAVRDAMGKGNATWVKERRARFEEEIRLFYREETRHKQELMLTRLEKVSPFSKFPILGNRFLLLRLRGKGGNGEVWDVVDYANNKQLCALKLSTSIRHAQREHHTHSVWFALCGPLYGVLGANGSCVDQQKLNHPNIVQVGEVPFLIRYQQQQYTAFTVASVQSDLQQLIEMYEYLDDDSAYKVLSQLLSALKYLHEDVGVAHYDLKPSNILIDHDGCVKLTDFDLTRNAKSATSNSTVGTLRYLPPECFRPNRGDCEATAEKADMWMVGIVYCMMVTGKHPICPDKSTPAEVKATMAQYTGELRYARPISDLSRWILQGCLHPDPRCRPTAAQLLVALQNVVPQQ</sequence>
<keyword evidence="2" id="KW-0808">Transferase</keyword>
<proteinExistence type="predicted"/>
<evidence type="ECO:0000313" key="8">
    <source>
        <dbReference type="Proteomes" id="UP000002640"/>
    </source>
</evidence>
<dbReference type="Gene3D" id="1.10.510.10">
    <property type="entry name" value="Transferase(Phosphotransferase) domain 1"/>
    <property type="match status" value="1"/>
</dbReference>
<evidence type="ECO:0000256" key="2">
    <source>
        <dbReference type="ARBA" id="ARBA00022679"/>
    </source>
</evidence>
<dbReference type="SMART" id="SM00220">
    <property type="entry name" value="S_TKc"/>
    <property type="match status" value="1"/>
</dbReference>
<dbReference type="EMBL" id="JH159158">
    <property type="protein sequence ID" value="EGZ10965.1"/>
    <property type="molecule type" value="Genomic_DNA"/>
</dbReference>
<evidence type="ECO:0000256" key="1">
    <source>
        <dbReference type="ARBA" id="ARBA00022527"/>
    </source>
</evidence>
<organism evidence="7 8">
    <name type="scientific">Phytophthora sojae (strain P6497)</name>
    <name type="common">Soybean stem and root rot agent</name>
    <name type="synonym">Phytophthora megasperma f. sp. glycines</name>
    <dbReference type="NCBI Taxonomy" id="1094619"/>
    <lineage>
        <taxon>Eukaryota</taxon>
        <taxon>Sar</taxon>
        <taxon>Stramenopiles</taxon>
        <taxon>Oomycota</taxon>
        <taxon>Peronosporomycetes</taxon>
        <taxon>Peronosporales</taxon>
        <taxon>Peronosporaceae</taxon>
        <taxon>Phytophthora</taxon>
    </lineage>
</organism>
<dbReference type="GO" id="GO:0007059">
    <property type="term" value="P:chromosome segregation"/>
    <property type="evidence" value="ECO:0007669"/>
    <property type="project" value="TreeGrafter"/>
</dbReference>
<feature type="domain" description="Protein kinase" evidence="6">
    <location>
        <begin position="336"/>
        <end position="618"/>
    </location>
</feature>
<dbReference type="SUPFAM" id="SSF56112">
    <property type="entry name" value="Protein kinase-like (PK-like)"/>
    <property type="match status" value="1"/>
</dbReference>
<reference evidence="7 8" key="1">
    <citation type="journal article" date="2006" name="Science">
        <title>Phytophthora genome sequences uncover evolutionary origins and mechanisms of pathogenesis.</title>
        <authorList>
            <person name="Tyler B.M."/>
            <person name="Tripathy S."/>
            <person name="Zhang X."/>
            <person name="Dehal P."/>
            <person name="Jiang R.H."/>
            <person name="Aerts A."/>
            <person name="Arredondo F.D."/>
            <person name="Baxter L."/>
            <person name="Bensasson D."/>
            <person name="Beynon J.L."/>
            <person name="Chapman J."/>
            <person name="Damasceno C.M."/>
            <person name="Dorrance A.E."/>
            <person name="Dou D."/>
            <person name="Dickerman A.W."/>
            <person name="Dubchak I.L."/>
            <person name="Garbelotto M."/>
            <person name="Gijzen M."/>
            <person name="Gordon S.G."/>
            <person name="Govers F."/>
            <person name="Grunwald N.J."/>
            <person name="Huang W."/>
            <person name="Ivors K.L."/>
            <person name="Jones R.W."/>
            <person name="Kamoun S."/>
            <person name="Krampis K."/>
            <person name="Lamour K.H."/>
            <person name="Lee M.K."/>
            <person name="McDonald W.H."/>
            <person name="Medina M."/>
            <person name="Meijer H.J."/>
            <person name="Nordberg E.K."/>
            <person name="Maclean D.J."/>
            <person name="Ospina-Giraldo M.D."/>
            <person name="Morris P.F."/>
            <person name="Phuntumart V."/>
            <person name="Putnam N.H."/>
            <person name="Rash S."/>
            <person name="Rose J.K."/>
            <person name="Sakihama Y."/>
            <person name="Salamov A.A."/>
            <person name="Savidor A."/>
            <person name="Scheuring C.F."/>
            <person name="Smith B.M."/>
            <person name="Sobral B.W."/>
            <person name="Terry A."/>
            <person name="Torto-Alalibo T.A."/>
            <person name="Win J."/>
            <person name="Xu Z."/>
            <person name="Zhang H."/>
            <person name="Grigoriev I.V."/>
            <person name="Rokhsar D.S."/>
            <person name="Boore J.L."/>
        </authorList>
    </citation>
    <scope>NUCLEOTIDE SEQUENCE [LARGE SCALE GENOMIC DNA]</scope>
    <source>
        <strain evidence="7 8">P6497</strain>
    </source>
</reference>
<keyword evidence="3" id="KW-0547">Nucleotide-binding</keyword>
<accession>G5A217</accession>
<dbReference type="RefSeq" id="XP_009533710.1">
    <property type="nucleotide sequence ID" value="XM_009535415.1"/>
</dbReference>
<keyword evidence="1" id="KW-0723">Serine/threonine-protein kinase</keyword>
<dbReference type="InterPro" id="IPR000719">
    <property type="entry name" value="Prot_kinase_dom"/>
</dbReference>
<evidence type="ECO:0000256" key="5">
    <source>
        <dbReference type="ARBA" id="ARBA00022840"/>
    </source>
</evidence>
<dbReference type="InterPro" id="IPR008271">
    <property type="entry name" value="Ser/Thr_kinase_AS"/>
</dbReference>
<keyword evidence="4" id="KW-0418">Kinase</keyword>
<dbReference type="Proteomes" id="UP000002640">
    <property type="component" value="Unassembled WGS sequence"/>
</dbReference>
<protein>
    <recommendedName>
        <fullName evidence="6">Protein kinase domain-containing protein</fullName>
    </recommendedName>
</protein>